<dbReference type="GO" id="GO:0005634">
    <property type="term" value="C:nucleus"/>
    <property type="evidence" value="ECO:0007669"/>
    <property type="project" value="UniProtKB-SubCell"/>
</dbReference>
<evidence type="ECO:0000256" key="6">
    <source>
        <dbReference type="ARBA" id="ARBA00022454"/>
    </source>
</evidence>
<evidence type="ECO:0000256" key="4">
    <source>
        <dbReference type="ARBA" id="ARBA00011534"/>
    </source>
</evidence>
<evidence type="ECO:0000256" key="12">
    <source>
        <dbReference type="ARBA" id="ARBA00023242"/>
    </source>
</evidence>
<protein>
    <recommendedName>
        <fullName evidence="5">EKC/KEOPS complex subunit GON7</fullName>
    </recommendedName>
</protein>
<feature type="compositionally biased region" description="Polar residues" evidence="14">
    <location>
        <begin position="26"/>
        <end position="36"/>
    </location>
</feature>
<dbReference type="EMBL" id="CCBQ010000004">
    <property type="protein sequence ID" value="CDO91806.1"/>
    <property type="molecule type" value="Genomic_DNA"/>
</dbReference>
<keyword evidence="6" id="KW-0158">Chromosome</keyword>
<comment type="subunit">
    <text evidence="4">Component of the EKC/KEOPS complex composed of at least BUD32, CGI121, GON7, KAE1 and PCC1; the whole complex dimerizes.</text>
</comment>
<keyword evidence="10" id="KW-0010">Activator</keyword>
<dbReference type="GO" id="GO:0000781">
    <property type="term" value="C:chromosome, telomeric region"/>
    <property type="evidence" value="ECO:0007669"/>
    <property type="project" value="UniProtKB-SubCell"/>
</dbReference>
<evidence type="ECO:0000256" key="1">
    <source>
        <dbReference type="ARBA" id="ARBA00004123"/>
    </source>
</evidence>
<sequence length="122" mass="13694">MSLPYATYTGPKSSHDFKVDPCDPRYQNTEGRTTGASDYVLNQGHQDTDKPSDPKKADGADCLDGQTGTQQYTRLSQLRMQLVGIQDDINEYLTEKINHVKKPCNKKQEQEIKDLLDGSEEA</sequence>
<dbReference type="OrthoDB" id="2288868at2759"/>
<keyword evidence="11" id="KW-0804">Transcription</keyword>
<evidence type="ECO:0000256" key="13">
    <source>
        <dbReference type="ARBA" id="ARBA00025393"/>
    </source>
</evidence>
<evidence type="ECO:0000256" key="8">
    <source>
        <dbReference type="ARBA" id="ARBA00022895"/>
    </source>
</evidence>
<comment type="function">
    <text evidence="13">Component of the EKC/KEOPS complex that is required for the formation of a threonylcarbamoyl group on adenosine at position 37 (t(6)A37) in tRNAs that read codons beginning with adenine. The complex is probably involved in the transfer of the threonylcarbamoyl moiety of threonylcarbamoyl-AMP (TC-AMP) to the N6 group of A37. GON7 likely plays a supporting role to the catalytic subunit KAE1 in the complex. The EKC/KEOPS complex also promotes both telomere uncapping and telomere elongation. The complex is required for efficient recruitment of transcriptional coactivators.</text>
</comment>
<evidence type="ECO:0000256" key="5">
    <source>
        <dbReference type="ARBA" id="ARBA00019746"/>
    </source>
</evidence>
<keyword evidence="7" id="KW-0819">tRNA processing</keyword>
<feature type="compositionally biased region" description="Basic and acidic residues" evidence="14">
    <location>
        <begin position="13"/>
        <end position="23"/>
    </location>
</feature>
<keyword evidence="16" id="KW-1185">Reference proteome</keyword>
<gene>
    <name evidence="15" type="ORF">KLDO_g139</name>
</gene>
<reference evidence="15 16" key="1">
    <citation type="submission" date="2014-03" db="EMBL/GenBank/DDBJ databases">
        <title>The genome of Kluyveromyces dobzhanskii.</title>
        <authorList>
            <person name="Nystedt B."/>
            <person name="Astrom S."/>
        </authorList>
    </citation>
    <scope>NUCLEOTIDE SEQUENCE [LARGE SCALE GENOMIC DNA]</scope>
    <source>
        <strain evidence="15 16">CBS 2104</strain>
    </source>
</reference>
<evidence type="ECO:0000256" key="9">
    <source>
        <dbReference type="ARBA" id="ARBA00023015"/>
    </source>
</evidence>
<keyword evidence="8" id="KW-0779">Telomere</keyword>
<evidence type="ECO:0000256" key="3">
    <source>
        <dbReference type="ARBA" id="ARBA00008529"/>
    </source>
</evidence>
<evidence type="ECO:0000256" key="2">
    <source>
        <dbReference type="ARBA" id="ARBA00004574"/>
    </source>
</evidence>
<dbReference type="InterPro" id="IPR014849">
    <property type="entry name" value="EKC/KEOPS_Gon7"/>
</dbReference>
<evidence type="ECO:0000256" key="14">
    <source>
        <dbReference type="SAM" id="MobiDB-lite"/>
    </source>
</evidence>
<feature type="region of interest" description="Disordered" evidence="14">
    <location>
        <begin position="1"/>
        <end position="66"/>
    </location>
</feature>
<organism evidence="15 16">
    <name type="scientific">Kluyveromyces dobzhanskii CBS 2104</name>
    <dbReference type="NCBI Taxonomy" id="1427455"/>
    <lineage>
        <taxon>Eukaryota</taxon>
        <taxon>Fungi</taxon>
        <taxon>Dikarya</taxon>
        <taxon>Ascomycota</taxon>
        <taxon>Saccharomycotina</taxon>
        <taxon>Saccharomycetes</taxon>
        <taxon>Saccharomycetales</taxon>
        <taxon>Saccharomycetaceae</taxon>
        <taxon>Kluyveromyces</taxon>
    </lineage>
</organism>
<evidence type="ECO:0000256" key="11">
    <source>
        <dbReference type="ARBA" id="ARBA00023163"/>
    </source>
</evidence>
<dbReference type="AlphaFoldDB" id="A0A0A8L0P2"/>
<feature type="compositionally biased region" description="Basic and acidic residues" evidence="14">
    <location>
        <begin position="46"/>
        <end position="59"/>
    </location>
</feature>
<evidence type="ECO:0000313" key="15">
    <source>
        <dbReference type="EMBL" id="CDO91806.1"/>
    </source>
</evidence>
<dbReference type="GO" id="GO:0008033">
    <property type="term" value="P:tRNA processing"/>
    <property type="evidence" value="ECO:0007669"/>
    <property type="project" value="UniProtKB-KW"/>
</dbReference>
<keyword evidence="12" id="KW-0539">Nucleus</keyword>
<name>A0A0A8L0P2_9SACH</name>
<comment type="subcellular location">
    <subcellularLocation>
        <location evidence="2">Chromosome</location>
        <location evidence="2">Telomere</location>
    </subcellularLocation>
    <subcellularLocation>
        <location evidence="1">Nucleus</location>
    </subcellularLocation>
</comment>
<comment type="similarity">
    <text evidence="3">Belongs to the GON7 family.</text>
</comment>
<evidence type="ECO:0000256" key="7">
    <source>
        <dbReference type="ARBA" id="ARBA00022694"/>
    </source>
</evidence>
<proteinExistence type="inferred from homology"/>
<accession>A0A0A8L0P2</accession>
<evidence type="ECO:0000256" key="10">
    <source>
        <dbReference type="ARBA" id="ARBA00023159"/>
    </source>
</evidence>
<comment type="caution">
    <text evidence="15">The sequence shown here is derived from an EMBL/GenBank/DDBJ whole genome shotgun (WGS) entry which is preliminary data.</text>
</comment>
<dbReference type="Proteomes" id="UP000031516">
    <property type="component" value="Unassembled WGS sequence"/>
</dbReference>
<evidence type="ECO:0000313" key="16">
    <source>
        <dbReference type="Proteomes" id="UP000031516"/>
    </source>
</evidence>
<keyword evidence="9" id="KW-0805">Transcription regulation</keyword>
<dbReference type="Pfam" id="PF08738">
    <property type="entry name" value="Gon7"/>
    <property type="match status" value="1"/>
</dbReference>